<dbReference type="Pfam" id="PF08206">
    <property type="entry name" value="OB_RNB"/>
    <property type="match status" value="1"/>
</dbReference>
<keyword evidence="6 8" id="KW-0269">Exonuclease</keyword>
<keyword evidence="4 8" id="KW-0540">Nuclease</keyword>
<evidence type="ECO:0000313" key="11">
    <source>
        <dbReference type="EMBL" id="MFC3811234.1"/>
    </source>
</evidence>
<dbReference type="HAMAP" id="MF_01895">
    <property type="entry name" value="RNase_R"/>
    <property type="match status" value="1"/>
</dbReference>
<comment type="caution">
    <text evidence="11">The sequence shown here is derived from an EMBL/GenBank/DDBJ whole genome shotgun (WGS) entry which is preliminary data.</text>
</comment>
<dbReference type="SUPFAM" id="SSF50249">
    <property type="entry name" value="Nucleic acid-binding proteins"/>
    <property type="match status" value="4"/>
</dbReference>
<comment type="subcellular location">
    <subcellularLocation>
        <location evidence="2 8">Cytoplasm</location>
    </subcellularLocation>
</comment>
<accession>A0ABV7YXD8</accession>
<evidence type="ECO:0000256" key="2">
    <source>
        <dbReference type="ARBA" id="ARBA00004496"/>
    </source>
</evidence>
<dbReference type="EC" id="3.1.13.1" evidence="8"/>
<dbReference type="CDD" id="cd04471">
    <property type="entry name" value="S1_RNase_R"/>
    <property type="match status" value="1"/>
</dbReference>
<evidence type="ECO:0000259" key="10">
    <source>
        <dbReference type="PROSITE" id="PS50126"/>
    </source>
</evidence>
<dbReference type="Pfam" id="PF17876">
    <property type="entry name" value="CSD2"/>
    <property type="match status" value="1"/>
</dbReference>
<dbReference type="NCBIfam" id="TIGR02063">
    <property type="entry name" value="RNase_R"/>
    <property type="match status" value="1"/>
</dbReference>
<evidence type="ECO:0000256" key="5">
    <source>
        <dbReference type="ARBA" id="ARBA00022801"/>
    </source>
</evidence>
<evidence type="ECO:0000256" key="1">
    <source>
        <dbReference type="ARBA" id="ARBA00001849"/>
    </source>
</evidence>
<dbReference type="InterPro" id="IPR022966">
    <property type="entry name" value="RNase_II/R_CS"/>
</dbReference>
<dbReference type="SMART" id="SM00357">
    <property type="entry name" value="CSP"/>
    <property type="match status" value="1"/>
</dbReference>
<dbReference type="InterPro" id="IPR012340">
    <property type="entry name" value="NA-bd_OB-fold"/>
</dbReference>
<dbReference type="RefSeq" id="WP_379838065.1">
    <property type="nucleotide sequence ID" value="NZ_JBHRYQ010000001.1"/>
</dbReference>
<dbReference type="Proteomes" id="UP001595616">
    <property type="component" value="Unassembled WGS sequence"/>
</dbReference>
<keyword evidence="3 8" id="KW-0963">Cytoplasm</keyword>
<dbReference type="PROSITE" id="PS50126">
    <property type="entry name" value="S1"/>
    <property type="match status" value="1"/>
</dbReference>
<dbReference type="PANTHER" id="PTHR23355">
    <property type="entry name" value="RIBONUCLEASE"/>
    <property type="match status" value="1"/>
</dbReference>
<comment type="catalytic activity">
    <reaction evidence="1 8">
        <text>Exonucleolytic cleavage in the 3'- to 5'-direction to yield nucleoside 5'-phosphates.</text>
        <dbReference type="EC" id="3.1.13.1"/>
    </reaction>
</comment>
<dbReference type="GO" id="GO:0008859">
    <property type="term" value="F:exoribonuclease II activity"/>
    <property type="evidence" value="ECO:0007669"/>
    <property type="project" value="UniProtKB-EC"/>
</dbReference>
<dbReference type="Pfam" id="PF00575">
    <property type="entry name" value="S1"/>
    <property type="match status" value="1"/>
</dbReference>
<evidence type="ECO:0000256" key="8">
    <source>
        <dbReference type="HAMAP-Rule" id="MF_01895"/>
    </source>
</evidence>
<protein>
    <recommendedName>
        <fullName evidence="8">Ribonuclease R</fullName>
        <shortName evidence="8">RNase R</shortName>
        <ecNumber evidence="8">3.1.13.1</ecNumber>
    </recommendedName>
</protein>
<evidence type="ECO:0000256" key="4">
    <source>
        <dbReference type="ARBA" id="ARBA00022722"/>
    </source>
</evidence>
<name>A0ABV7YXD8_9BACT</name>
<evidence type="ECO:0000256" key="6">
    <source>
        <dbReference type="ARBA" id="ARBA00022839"/>
    </source>
</evidence>
<keyword evidence="7 8" id="KW-0694">RNA-binding</keyword>
<organism evidence="11 12">
    <name type="scientific">Lacihabitans lacunae</name>
    <dbReference type="NCBI Taxonomy" id="1028214"/>
    <lineage>
        <taxon>Bacteria</taxon>
        <taxon>Pseudomonadati</taxon>
        <taxon>Bacteroidota</taxon>
        <taxon>Cytophagia</taxon>
        <taxon>Cytophagales</taxon>
        <taxon>Leadbetterellaceae</taxon>
        <taxon>Lacihabitans</taxon>
    </lineage>
</organism>
<dbReference type="InterPro" id="IPR001900">
    <property type="entry name" value="RNase_II/R"/>
</dbReference>
<dbReference type="InterPro" id="IPR011805">
    <property type="entry name" value="RNase_R"/>
</dbReference>
<evidence type="ECO:0000256" key="7">
    <source>
        <dbReference type="ARBA" id="ARBA00022884"/>
    </source>
</evidence>
<comment type="function">
    <text evidence="8">3'-5' exoribonuclease that releases 5'-nucleoside monophosphates and is involved in maturation of structured RNAs.</text>
</comment>
<feature type="domain" description="S1 motif" evidence="10">
    <location>
        <begin position="640"/>
        <end position="721"/>
    </location>
</feature>
<dbReference type="InterPro" id="IPR040476">
    <property type="entry name" value="CSD2"/>
</dbReference>
<dbReference type="EMBL" id="JBHRYQ010000001">
    <property type="protein sequence ID" value="MFC3811234.1"/>
    <property type="molecule type" value="Genomic_DNA"/>
</dbReference>
<evidence type="ECO:0000256" key="9">
    <source>
        <dbReference type="SAM" id="MobiDB-lite"/>
    </source>
</evidence>
<evidence type="ECO:0000256" key="3">
    <source>
        <dbReference type="ARBA" id="ARBA00022490"/>
    </source>
</evidence>
<dbReference type="PANTHER" id="PTHR23355:SF9">
    <property type="entry name" value="DIS3-LIKE EXONUCLEASE 2"/>
    <property type="match status" value="1"/>
</dbReference>
<proteinExistence type="inferred from homology"/>
<comment type="similarity">
    <text evidence="8">Belongs to the RNR ribonuclease family. RNase R subfamily.</text>
</comment>
<dbReference type="PROSITE" id="PS01175">
    <property type="entry name" value="RIBONUCLEASE_II"/>
    <property type="match status" value="1"/>
</dbReference>
<dbReference type="Gene3D" id="2.40.50.140">
    <property type="entry name" value="Nucleic acid-binding proteins"/>
    <property type="match status" value="2"/>
</dbReference>
<gene>
    <name evidence="8 11" type="primary">rnr</name>
    <name evidence="11" type="ORF">ACFOOI_11255</name>
</gene>
<dbReference type="InterPro" id="IPR004476">
    <property type="entry name" value="RNase_II/RNase_R"/>
</dbReference>
<dbReference type="InterPro" id="IPR011129">
    <property type="entry name" value="CSD"/>
</dbReference>
<reference evidence="12" key="1">
    <citation type="journal article" date="2019" name="Int. J. Syst. Evol. Microbiol.">
        <title>The Global Catalogue of Microorganisms (GCM) 10K type strain sequencing project: providing services to taxonomists for standard genome sequencing and annotation.</title>
        <authorList>
            <consortium name="The Broad Institute Genomics Platform"/>
            <consortium name="The Broad Institute Genome Sequencing Center for Infectious Disease"/>
            <person name="Wu L."/>
            <person name="Ma J."/>
        </authorList>
    </citation>
    <scope>NUCLEOTIDE SEQUENCE [LARGE SCALE GENOMIC DNA]</scope>
    <source>
        <strain evidence="12">CECT 7956</strain>
    </source>
</reference>
<dbReference type="SMART" id="SM00316">
    <property type="entry name" value="S1"/>
    <property type="match status" value="2"/>
</dbReference>
<dbReference type="InterPro" id="IPR050180">
    <property type="entry name" value="RNR_Ribonuclease"/>
</dbReference>
<dbReference type="Pfam" id="PF00773">
    <property type="entry name" value="RNB"/>
    <property type="match status" value="1"/>
</dbReference>
<dbReference type="SMART" id="SM00955">
    <property type="entry name" value="RNB"/>
    <property type="match status" value="1"/>
</dbReference>
<keyword evidence="5 8" id="KW-0378">Hydrolase</keyword>
<dbReference type="InterPro" id="IPR003029">
    <property type="entry name" value="S1_domain"/>
</dbReference>
<dbReference type="InterPro" id="IPR013223">
    <property type="entry name" value="RNase_B_OB_dom"/>
</dbReference>
<sequence length="768" mass="86803">MANRRKKTQIASQKEQIHDFFKENRDRIYTLNDLYNHFDIIDQEDKLFLRLMVEDLVDEGKLKPEGRARYVINEDTKSSNLIDGKVDFVNPKFAFIRYNDQQSDIFVPAEDLQGALDGDTVRVKITGERKNGKNPEGRVVEILKRGRDEIVGKIKVYSTYALVSPDNKGFHEQVFIAKDKMNGAETDDLVIVKILTFPKGSIQATGEIIEVLGKSGDNNAEMNAIMAEFGLPVKFPEDVLRESEAISEVITNEEIAKRKDMRKTLTFTIDPADAKDFDDAISYKNLENGNFEIGVHIADVSHYLRPNTKLEEEAFRRATSVYLVDRTIPMLPEKLSNNLCSLRPNEDKLVFSAVFEVNSSAEVVGEWFGRAVIHSDRRFAYEQAQDVIEGDNETEPVYGPLLKNLNKLALILRKKRFEKGAFNFETNEVKFNLDEAGRPVGVYQKVRKDAHKLIEEFMLLANKHVAEFVYKMNLKSDHPNPDDAFTMVYRVHEPPNPTKIETFAAFANKLGFPIKTGSTASLSKSLNGLMTQIEGTPMQNVLESLAVRTMSKARYTTQNLGHFGLAFNHYSHFTSPIRRYPDVMAHRMLQHYLDGGKSLPVADFEEKCKHSSDMEKLAAEAERASIKYKQVEFMSYQSKTDIFQGVVTGVADFGIFVEIENTGCEGMVRLADLTDDFYEYDADNFRVVGRRKNKIIGFGNAVRVKIKATDLERRSMDLELVSVEGSSFAIKEGGSGKSSHRGQSSKGGRKTSGGRADGKRSSSKKRRK</sequence>
<dbReference type="NCBIfam" id="TIGR00358">
    <property type="entry name" value="3_prime_RNase"/>
    <property type="match status" value="1"/>
</dbReference>
<feature type="region of interest" description="Disordered" evidence="9">
    <location>
        <begin position="729"/>
        <end position="768"/>
    </location>
</feature>
<evidence type="ECO:0000313" key="12">
    <source>
        <dbReference type="Proteomes" id="UP001595616"/>
    </source>
</evidence>
<keyword evidence="12" id="KW-1185">Reference proteome</keyword>